<proteinExistence type="predicted"/>
<sequence length="173" mass="19650">MPFTIRRIEAGDETEWRKHWAAYNEFYQRKEDITEDITATTFNRFLSTQSHIDCAVAVQSNEGDPTLERVVGFVTYFPHPSTYSIQDVVYLEDLFVDPEQRNGGVGRKLIEYVYAEADKAGYTAVYEGWDQDGLHYVCATMICIVKVLSVATAMSAIEAVRQINISAYEALVL</sequence>
<reference evidence="1" key="1">
    <citation type="submission" date="2023-07" db="EMBL/GenBank/DDBJ databases">
        <title>Black Yeasts Isolated from many extreme environments.</title>
        <authorList>
            <person name="Coleine C."/>
            <person name="Stajich J.E."/>
            <person name="Selbmann L."/>
        </authorList>
    </citation>
    <scope>NUCLEOTIDE SEQUENCE</scope>
    <source>
        <strain evidence="1">CCFEE 5714</strain>
    </source>
</reference>
<evidence type="ECO:0000313" key="2">
    <source>
        <dbReference type="Proteomes" id="UP001281147"/>
    </source>
</evidence>
<accession>A0ACC3MBR0</accession>
<dbReference type="EMBL" id="JAUTXU010000345">
    <property type="protein sequence ID" value="KAK3684433.1"/>
    <property type="molecule type" value="Genomic_DNA"/>
</dbReference>
<gene>
    <name evidence="1" type="ORF">LTR37_020273</name>
</gene>
<keyword evidence="2" id="KW-1185">Reference proteome</keyword>
<evidence type="ECO:0000313" key="1">
    <source>
        <dbReference type="EMBL" id="KAK3684433.1"/>
    </source>
</evidence>
<protein>
    <submittedName>
        <fullName evidence="1">Uncharacterized protein</fullName>
    </submittedName>
</protein>
<organism evidence="1 2">
    <name type="scientific">Vermiconidia calcicola</name>
    <dbReference type="NCBI Taxonomy" id="1690605"/>
    <lineage>
        <taxon>Eukaryota</taxon>
        <taxon>Fungi</taxon>
        <taxon>Dikarya</taxon>
        <taxon>Ascomycota</taxon>
        <taxon>Pezizomycotina</taxon>
        <taxon>Dothideomycetes</taxon>
        <taxon>Dothideomycetidae</taxon>
        <taxon>Mycosphaerellales</taxon>
        <taxon>Extremaceae</taxon>
        <taxon>Vermiconidia</taxon>
    </lineage>
</organism>
<comment type="caution">
    <text evidence="1">The sequence shown here is derived from an EMBL/GenBank/DDBJ whole genome shotgun (WGS) entry which is preliminary data.</text>
</comment>
<dbReference type="Proteomes" id="UP001281147">
    <property type="component" value="Unassembled WGS sequence"/>
</dbReference>
<name>A0ACC3MBR0_9PEZI</name>